<dbReference type="InterPro" id="IPR052599">
    <property type="entry name" value="SLC43A_AATransporter"/>
</dbReference>
<reference evidence="9" key="2">
    <citation type="submission" date="2024-10" db="UniProtKB">
        <authorList>
            <consortium name="EnsemblProtists"/>
        </authorList>
    </citation>
    <scope>IDENTIFICATION</scope>
</reference>
<keyword evidence="3" id="KW-0813">Transport</keyword>
<feature type="transmembrane region" description="Helical" evidence="8">
    <location>
        <begin position="267"/>
        <end position="285"/>
    </location>
</feature>
<evidence type="ECO:0000313" key="10">
    <source>
        <dbReference type="Proteomes" id="UP000013827"/>
    </source>
</evidence>
<evidence type="ECO:0000256" key="3">
    <source>
        <dbReference type="ARBA" id="ARBA00022448"/>
    </source>
</evidence>
<feature type="transmembrane region" description="Helical" evidence="8">
    <location>
        <begin position="12"/>
        <end position="36"/>
    </location>
</feature>
<dbReference type="PANTHER" id="PTHR20772:SF2">
    <property type="entry name" value="PROTEIN FMP42"/>
    <property type="match status" value="1"/>
</dbReference>
<organism evidence="9 10">
    <name type="scientific">Emiliania huxleyi (strain CCMP1516)</name>
    <dbReference type="NCBI Taxonomy" id="280463"/>
    <lineage>
        <taxon>Eukaryota</taxon>
        <taxon>Haptista</taxon>
        <taxon>Haptophyta</taxon>
        <taxon>Prymnesiophyceae</taxon>
        <taxon>Isochrysidales</taxon>
        <taxon>Noelaerhabdaceae</taxon>
        <taxon>Emiliania</taxon>
    </lineage>
</organism>
<dbReference type="STRING" id="2903.R1BCR6"/>
<feature type="transmembrane region" description="Helical" evidence="8">
    <location>
        <begin position="305"/>
        <end position="325"/>
    </location>
</feature>
<name>A0A0D3I742_EMIH1</name>
<dbReference type="HOGENOM" id="CLU_305545_0_0_1"/>
<dbReference type="InterPro" id="IPR036259">
    <property type="entry name" value="MFS_trans_sf"/>
</dbReference>
<feature type="transmembrane region" description="Helical" evidence="8">
    <location>
        <begin position="149"/>
        <end position="171"/>
    </location>
</feature>
<dbReference type="Proteomes" id="UP000013827">
    <property type="component" value="Unassembled WGS sequence"/>
</dbReference>
<keyword evidence="10" id="KW-1185">Reference proteome</keyword>
<dbReference type="EnsemblProtists" id="EOD07077">
    <property type="protein sequence ID" value="EOD07077"/>
    <property type="gene ID" value="EMIHUDRAFT_96938"/>
</dbReference>
<reference evidence="10" key="1">
    <citation type="journal article" date="2013" name="Nature">
        <title>Pan genome of the phytoplankton Emiliania underpins its global distribution.</title>
        <authorList>
            <person name="Read B.A."/>
            <person name="Kegel J."/>
            <person name="Klute M.J."/>
            <person name="Kuo A."/>
            <person name="Lefebvre S.C."/>
            <person name="Maumus F."/>
            <person name="Mayer C."/>
            <person name="Miller J."/>
            <person name="Monier A."/>
            <person name="Salamov A."/>
            <person name="Young J."/>
            <person name="Aguilar M."/>
            <person name="Claverie J.M."/>
            <person name="Frickenhaus S."/>
            <person name="Gonzalez K."/>
            <person name="Herman E.K."/>
            <person name="Lin Y.C."/>
            <person name="Napier J."/>
            <person name="Ogata H."/>
            <person name="Sarno A.F."/>
            <person name="Shmutz J."/>
            <person name="Schroeder D."/>
            <person name="de Vargas C."/>
            <person name="Verret F."/>
            <person name="von Dassow P."/>
            <person name="Valentin K."/>
            <person name="Van de Peer Y."/>
            <person name="Wheeler G."/>
            <person name="Dacks J.B."/>
            <person name="Delwiche C.F."/>
            <person name="Dyhrman S.T."/>
            <person name="Glockner G."/>
            <person name="John U."/>
            <person name="Richards T."/>
            <person name="Worden A.Z."/>
            <person name="Zhang X."/>
            <person name="Grigoriev I.V."/>
            <person name="Allen A.E."/>
            <person name="Bidle K."/>
            <person name="Borodovsky M."/>
            <person name="Bowler C."/>
            <person name="Brownlee C."/>
            <person name="Cock J.M."/>
            <person name="Elias M."/>
            <person name="Gladyshev V.N."/>
            <person name="Groth M."/>
            <person name="Guda C."/>
            <person name="Hadaegh A."/>
            <person name="Iglesias-Rodriguez M.D."/>
            <person name="Jenkins J."/>
            <person name="Jones B.M."/>
            <person name="Lawson T."/>
            <person name="Leese F."/>
            <person name="Lindquist E."/>
            <person name="Lobanov A."/>
            <person name="Lomsadze A."/>
            <person name="Malik S.B."/>
            <person name="Marsh M.E."/>
            <person name="Mackinder L."/>
            <person name="Mock T."/>
            <person name="Mueller-Roeber B."/>
            <person name="Pagarete A."/>
            <person name="Parker M."/>
            <person name="Probert I."/>
            <person name="Quesneville H."/>
            <person name="Raines C."/>
            <person name="Rensing S.A."/>
            <person name="Riano-Pachon D.M."/>
            <person name="Richier S."/>
            <person name="Rokitta S."/>
            <person name="Shiraiwa Y."/>
            <person name="Soanes D.M."/>
            <person name="van der Giezen M."/>
            <person name="Wahlund T.M."/>
            <person name="Williams B."/>
            <person name="Wilson W."/>
            <person name="Wolfe G."/>
            <person name="Wurch L.L."/>
        </authorList>
    </citation>
    <scope>NUCLEOTIDE SEQUENCE</scope>
</reference>
<feature type="region of interest" description="Disordered" evidence="7">
    <location>
        <begin position="428"/>
        <end position="471"/>
    </location>
</feature>
<dbReference type="RefSeq" id="XP_005759506.1">
    <property type="nucleotide sequence ID" value="XM_005759449.1"/>
</dbReference>
<evidence type="ECO:0000256" key="5">
    <source>
        <dbReference type="ARBA" id="ARBA00022989"/>
    </source>
</evidence>
<dbReference type="KEGG" id="ehx:EMIHUDRAFT_96938"/>
<evidence type="ECO:0000256" key="6">
    <source>
        <dbReference type="ARBA" id="ARBA00023136"/>
    </source>
</evidence>
<keyword evidence="5 8" id="KW-1133">Transmembrane helix</keyword>
<evidence type="ECO:0000256" key="1">
    <source>
        <dbReference type="ARBA" id="ARBA00004141"/>
    </source>
</evidence>
<evidence type="ECO:0000256" key="7">
    <source>
        <dbReference type="SAM" id="MobiDB-lite"/>
    </source>
</evidence>
<feature type="transmembrane region" description="Helical" evidence="8">
    <location>
        <begin position="363"/>
        <end position="381"/>
    </location>
</feature>
<protein>
    <submittedName>
        <fullName evidence="9">Uncharacterized protein</fullName>
    </submittedName>
</protein>
<evidence type="ECO:0000256" key="8">
    <source>
        <dbReference type="SAM" id="Phobius"/>
    </source>
</evidence>
<comment type="similarity">
    <text evidence="2">Belongs to the SLC43A transporter (TC 2.A.1.44) family.</text>
</comment>
<keyword evidence="4 8" id="KW-0812">Transmembrane</keyword>
<feature type="compositionally biased region" description="Basic and acidic residues" evidence="7">
    <location>
        <begin position="428"/>
        <end position="448"/>
    </location>
</feature>
<feature type="transmembrane region" description="Helical" evidence="8">
    <location>
        <begin position="231"/>
        <end position="255"/>
    </location>
</feature>
<keyword evidence="6 8" id="KW-0472">Membrane</keyword>
<evidence type="ECO:0000256" key="2">
    <source>
        <dbReference type="ARBA" id="ARBA00006595"/>
    </source>
</evidence>
<comment type="subcellular location">
    <subcellularLocation>
        <location evidence="1">Membrane</location>
        <topology evidence="1">Multi-pass membrane protein</topology>
    </subcellularLocation>
</comment>
<dbReference type="AlphaFoldDB" id="A0A0D3I742"/>
<proteinExistence type="inferred from homology"/>
<dbReference type="PaxDb" id="2903-EOD07077"/>
<sequence>MRARSVRLSRTHFDVAIAVFAIFCMAGVVFGVSSLYPILYQQGLFHSSCSAVESFGQHHCSEDAQRRTKCCPSQFVMFSLISSSAFFAIDVSAAFWGEVADAWGPRLCTACAASLSCIGFVGLAAGAYLKPYFFFPSGQLLGQQPPAGGGGGAGSALVFVLLEACATRLYATHRAADEARQLRVSRTAIAPRRDMIAVYLQMAFQSLYQLQSNFYLQTVQDSYESLLGVESAAAFVATFHVAFPVSGFIATFPVTAILERTDSRPHVYWGAIAASILLLHLLWLLPSASAQSSPAPLLSRAQLAVSLLFGPVRCFCWAAYFHFLASDVFYPQGAPPCSPFNRASSSRPPPLPRFPTGYLARTLGYNNLVIGVIGAVGPYLLSQRVAAASSSALEGETDAYLSLRLHLLVGTALLPLLPLHLFLRGRRKDQEARARQDSGSSTERESQTRARMRTTAARGSAGLAPGGATQGTAELGMESHGTAALLDSFHTPPAWRFAGTVAPTTCSRGVAGVSKPLAEVHSITSGQIIVCVGGRVVDGGTKQFTVKVMHPDATAAQAAELARPIIKGLLGQAVTAGETAAAQEAEREHLQDTKVFSANQLGRIFTGWAGWLDTLRANKMLEADEERRDEVASAQVKISGANEALKMFRKLPQCKEAEEGHVVTAEVLKVADEMPAFGAASIATSTRIQMFFGALNAVILSERHSAMLEEIAGKDSVSVDEMQTFLARLGESFKVPVTPEPLPSTAFQALMRRVRLGGQADDFRAKAVCLVCESEQQKVALEDHDIFEALLAEWMASGLENFQEASLAALAAGPAMSATDAACFIVRCKSAKQAALARTTQAAQVPTPAAANPPMSIFIRAPVDGAKEEGTEDSATAVAAAAQRIAASREQTGVLNGLARIAELDASPTGLASLTRELDSRGARLPDLVRLVSADAASISNLASTMSADSQFIANVRAIRGAREFVLLTLR</sequence>
<evidence type="ECO:0000313" key="9">
    <source>
        <dbReference type="EnsemblProtists" id="EOD07077"/>
    </source>
</evidence>
<feature type="transmembrane region" description="Helical" evidence="8">
    <location>
        <begin position="75"/>
        <end position="95"/>
    </location>
</feature>
<accession>A0A0D3I742</accession>
<dbReference type="GeneID" id="17253231"/>
<dbReference type="PANTHER" id="PTHR20772">
    <property type="entry name" value="PROTEIN FMP42"/>
    <property type="match status" value="1"/>
</dbReference>
<feature type="transmembrane region" description="Helical" evidence="8">
    <location>
        <begin position="107"/>
        <end position="129"/>
    </location>
</feature>
<dbReference type="SUPFAM" id="SSF103473">
    <property type="entry name" value="MFS general substrate transporter"/>
    <property type="match status" value="1"/>
</dbReference>
<dbReference type="GO" id="GO:0016020">
    <property type="term" value="C:membrane"/>
    <property type="evidence" value="ECO:0007669"/>
    <property type="project" value="UniProtKB-SubCell"/>
</dbReference>
<evidence type="ECO:0000256" key="4">
    <source>
        <dbReference type="ARBA" id="ARBA00022692"/>
    </source>
</evidence>
<feature type="transmembrane region" description="Helical" evidence="8">
    <location>
        <begin position="401"/>
        <end position="423"/>
    </location>
</feature>